<dbReference type="GO" id="GO:0015074">
    <property type="term" value="P:DNA integration"/>
    <property type="evidence" value="ECO:0007669"/>
    <property type="project" value="InterPro"/>
</dbReference>
<gene>
    <name evidence="2" type="ORF">COU24_01660</name>
</gene>
<dbReference type="EMBL" id="PFBQ01000031">
    <property type="protein sequence ID" value="PIR80860.1"/>
    <property type="molecule type" value="Genomic_DNA"/>
</dbReference>
<name>A0A2H0U5W0_9BACT</name>
<comment type="caution">
    <text evidence="2">The sequence shown here is derived from an EMBL/GenBank/DDBJ whole genome shotgun (WGS) entry which is preliminary data.</text>
</comment>
<accession>A0A2H0U5W0</accession>
<feature type="domain" description="Integrase catalytic" evidence="1">
    <location>
        <begin position="1"/>
        <end position="20"/>
    </location>
</feature>
<dbReference type="InterPro" id="IPR001584">
    <property type="entry name" value="Integrase_cat-core"/>
</dbReference>
<protein>
    <submittedName>
        <fullName evidence="2">IS6 family transposase</fullName>
    </submittedName>
</protein>
<reference evidence="3" key="1">
    <citation type="submission" date="2017-09" db="EMBL/GenBank/DDBJ databases">
        <title>Depth-based differentiation of microbial function through sediment-hosted aquifers and enrichment of novel symbionts in the deep terrestrial subsurface.</title>
        <authorList>
            <person name="Probst A.J."/>
            <person name="Ladd B."/>
            <person name="Jarett J.K."/>
            <person name="Geller-Mcgrath D.E."/>
            <person name="Sieber C.M.K."/>
            <person name="Emerson J.B."/>
            <person name="Anantharaman K."/>
            <person name="Thomas B.C."/>
            <person name="Malmstrom R."/>
            <person name="Stieglmeier M."/>
            <person name="Klingl A."/>
            <person name="Woyke T."/>
            <person name="Ryan C.M."/>
            <person name="Banfield J.F."/>
        </authorList>
    </citation>
    <scope>NUCLEOTIDE SEQUENCE [LARGE SCALE GENOMIC DNA]</scope>
</reference>
<evidence type="ECO:0000313" key="3">
    <source>
        <dbReference type="Proteomes" id="UP000229128"/>
    </source>
</evidence>
<dbReference type="Pfam" id="PF13683">
    <property type="entry name" value="rve_3"/>
    <property type="match status" value="1"/>
</dbReference>
<proteinExistence type="predicted"/>
<organism evidence="2 3">
    <name type="scientific">Candidatus Kuenenbacteria bacterium CG10_big_fil_rev_8_21_14_0_10_39_14</name>
    <dbReference type="NCBI Taxonomy" id="1974619"/>
    <lineage>
        <taxon>Bacteria</taxon>
        <taxon>Candidatus Kueneniibacteriota</taxon>
    </lineage>
</organism>
<evidence type="ECO:0000259" key="1">
    <source>
        <dbReference type="Pfam" id="PF13683"/>
    </source>
</evidence>
<dbReference type="AlphaFoldDB" id="A0A2H0U5W0"/>
<sequence>EFIHYYNTERPHMGLNMKTPMEVVQSY</sequence>
<dbReference type="Proteomes" id="UP000229128">
    <property type="component" value="Unassembled WGS sequence"/>
</dbReference>
<evidence type="ECO:0000313" key="2">
    <source>
        <dbReference type="EMBL" id="PIR80860.1"/>
    </source>
</evidence>
<feature type="non-terminal residue" evidence="2">
    <location>
        <position position="1"/>
    </location>
</feature>